<name>A0A2P6TQJ9_CHLSO</name>
<dbReference type="AlphaFoldDB" id="A0A2P6TQJ9"/>
<dbReference type="Proteomes" id="UP000239899">
    <property type="component" value="Unassembled WGS sequence"/>
</dbReference>
<sequence length="351" mass="36406">MLAGLAVAIGEAPLAAGLDPALHRLFGSLWSKIGADHQSTRQSIWSLVLGTALLGRPCLAALLASGDCLNAVVQTAGQDAALMEMLHGVLRKLQTAAACAIAAAAEAADISGSNGAEDEAAALDSVRQASANFEAAMSQRDIAVHGVRGVLLPPARRLAAALLDWWRRPAAQQEQQLEAAQATAARSCAYLRCANLGAGGGPAAGQTLCTRVPGISAETAAAAASPAQLAAWLAAVVQAVQRLGDNRQTAQWQRELLPTLVDTCHALCCLQAWTAHASAVLRPPLDRDIAECCLSLLAVLAVSLPLPQERHPAGCTWRSPFQLAALLAGSDALLRPGLVRHRVGLTCRIRG</sequence>
<reference evidence="1 2" key="1">
    <citation type="journal article" date="2018" name="Plant J.">
        <title>Genome sequences of Chlorella sorokiniana UTEX 1602 and Micractinium conductrix SAG 241.80: implications to maltose excretion by a green alga.</title>
        <authorList>
            <person name="Arriola M.B."/>
            <person name="Velmurugan N."/>
            <person name="Zhang Y."/>
            <person name="Plunkett M.H."/>
            <person name="Hondzo H."/>
            <person name="Barney B.M."/>
        </authorList>
    </citation>
    <scope>NUCLEOTIDE SEQUENCE [LARGE SCALE GENOMIC DNA]</scope>
    <source>
        <strain evidence="2">UTEX 1602</strain>
    </source>
</reference>
<evidence type="ECO:0000313" key="2">
    <source>
        <dbReference type="Proteomes" id="UP000239899"/>
    </source>
</evidence>
<accession>A0A2P6TQJ9</accession>
<evidence type="ECO:0000313" key="1">
    <source>
        <dbReference type="EMBL" id="PRW56311.1"/>
    </source>
</evidence>
<proteinExistence type="predicted"/>
<dbReference type="EMBL" id="LHPG02000009">
    <property type="protein sequence ID" value="PRW56311.1"/>
    <property type="molecule type" value="Genomic_DNA"/>
</dbReference>
<organism evidence="1 2">
    <name type="scientific">Chlorella sorokiniana</name>
    <name type="common">Freshwater green alga</name>
    <dbReference type="NCBI Taxonomy" id="3076"/>
    <lineage>
        <taxon>Eukaryota</taxon>
        <taxon>Viridiplantae</taxon>
        <taxon>Chlorophyta</taxon>
        <taxon>core chlorophytes</taxon>
        <taxon>Trebouxiophyceae</taxon>
        <taxon>Chlorellales</taxon>
        <taxon>Chlorellaceae</taxon>
        <taxon>Chlorella clade</taxon>
        <taxon>Chlorella</taxon>
    </lineage>
</organism>
<keyword evidence="2" id="KW-1185">Reference proteome</keyword>
<protein>
    <submittedName>
        <fullName evidence="1">Uncharacterized protein</fullName>
    </submittedName>
</protein>
<comment type="caution">
    <text evidence="1">The sequence shown here is derived from an EMBL/GenBank/DDBJ whole genome shotgun (WGS) entry which is preliminary data.</text>
</comment>
<gene>
    <name evidence="1" type="ORF">C2E21_5126</name>
</gene>